<keyword evidence="2" id="KW-0812">Transmembrane</keyword>
<evidence type="ECO:0000313" key="4">
    <source>
        <dbReference type="Proteomes" id="UP000051977"/>
    </source>
</evidence>
<name>A0ABR5PB69_9LACO</name>
<feature type="transmembrane region" description="Helical" evidence="2">
    <location>
        <begin position="346"/>
        <end position="366"/>
    </location>
</feature>
<keyword evidence="4" id="KW-1185">Reference proteome</keyword>
<accession>A0ABR5PB69</accession>
<protein>
    <submittedName>
        <fullName evidence="3">Uncharacterized protein</fullName>
    </submittedName>
</protein>
<organism evidence="3 4">
    <name type="scientific">Lentilactobacillus rapi DSM 19907 = JCM 15042</name>
    <dbReference type="NCBI Taxonomy" id="1423795"/>
    <lineage>
        <taxon>Bacteria</taxon>
        <taxon>Bacillati</taxon>
        <taxon>Bacillota</taxon>
        <taxon>Bacilli</taxon>
        <taxon>Lactobacillales</taxon>
        <taxon>Lactobacillaceae</taxon>
        <taxon>Lentilactobacillus</taxon>
    </lineage>
</organism>
<feature type="compositionally biased region" description="Acidic residues" evidence="1">
    <location>
        <begin position="154"/>
        <end position="164"/>
    </location>
</feature>
<keyword evidence="2" id="KW-0472">Membrane</keyword>
<evidence type="ECO:0000256" key="2">
    <source>
        <dbReference type="SAM" id="Phobius"/>
    </source>
</evidence>
<feature type="region of interest" description="Disordered" evidence="1">
    <location>
        <begin position="211"/>
        <end position="239"/>
    </location>
</feature>
<proteinExistence type="predicted"/>
<feature type="region of interest" description="Disordered" evidence="1">
    <location>
        <begin position="22"/>
        <end position="197"/>
    </location>
</feature>
<feature type="compositionally biased region" description="Basic and acidic residues" evidence="1">
    <location>
        <begin position="50"/>
        <end position="60"/>
    </location>
</feature>
<feature type="compositionally biased region" description="Polar residues" evidence="1">
    <location>
        <begin position="61"/>
        <end position="71"/>
    </location>
</feature>
<feature type="compositionally biased region" description="Low complexity" evidence="1">
    <location>
        <begin position="95"/>
        <end position="108"/>
    </location>
</feature>
<reference evidence="3 4" key="1">
    <citation type="journal article" date="2015" name="Genome Announc.">
        <title>Expanding the biotechnology potential of lactobacilli through comparative genomics of 213 strains and associated genera.</title>
        <authorList>
            <person name="Sun Z."/>
            <person name="Harris H.M."/>
            <person name="McCann A."/>
            <person name="Guo C."/>
            <person name="Argimon S."/>
            <person name="Zhang W."/>
            <person name="Yang X."/>
            <person name="Jeffery I.B."/>
            <person name="Cooney J.C."/>
            <person name="Kagawa T.F."/>
            <person name="Liu W."/>
            <person name="Song Y."/>
            <person name="Salvetti E."/>
            <person name="Wrobel A."/>
            <person name="Rasinkangas P."/>
            <person name="Parkhill J."/>
            <person name="Rea M.C."/>
            <person name="O'Sullivan O."/>
            <person name="Ritari J."/>
            <person name="Douillard F.P."/>
            <person name="Paul Ross R."/>
            <person name="Yang R."/>
            <person name="Briner A.E."/>
            <person name="Felis G.E."/>
            <person name="de Vos W.M."/>
            <person name="Barrangou R."/>
            <person name="Klaenhammer T.R."/>
            <person name="Caufield P.W."/>
            <person name="Cui Y."/>
            <person name="Zhang H."/>
            <person name="O'Toole P.W."/>
        </authorList>
    </citation>
    <scope>NUCLEOTIDE SEQUENCE [LARGE SCALE GENOMIC DNA]</scope>
    <source>
        <strain evidence="3 4">DSM 19907</strain>
    </source>
</reference>
<gene>
    <name evidence="3" type="ORF">FD12_GL001034</name>
</gene>
<feature type="compositionally biased region" description="Basic and acidic residues" evidence="1">
    <location>
        <begin position="131"/>
        <end position="144"/>
    </location>
</feature>
<evidence type="ECO:0000313" key="3">
    <source>
        <dbReference type="EMBL" id="KRL14993.1"/>
    </source>
</evidence>
<feature type="compositionally biased region" description="Low complexity" evidence="1">
    <location>
        <begin position="222"/>
        <end position="237"/>
    </location>
</feature>
<keyword evidence="2" id="KW-1133">Transmembrane helix</keyword>
<evidence type="ECO:0000256" key="1">
    <source>
        <dbReference type="SAM" id="MobiDB-lite"/>
    </source>
</evidence>
<comment type="caution">
    <text evidence="3">The sequence shown here is derived from an EMBL/GenBank/DDBJ whole genome shotgun (WGS) entry which is preliminary data.</text>
</comment>
<dbReference type="Proteomes" id="UP000051977">
    <property type="component" value="Unassembled WGS sequence"/>
</dbReference>
<dbReference type="EMBL" id="AZEI01000082">
    <property type="protein sequence ID" value="KRL14993.1"/>
    <property type="molecule type" value="Genomic_DNA"/>
</dbReference>
<sequence length="374" mass="38978">MPLYAASFALAMFGLGIQGKADVTPQDTSQKATVQTEVKTEASSSSAADTVHDSKADDSVSYKNADNNQVKPTDDSSSNQNSSSDNSSDSKDSSPSDSNSSSDTSTDSSDSKADTGAATDQKESTTSSDTSAKDTAAKQEDPASKDTASTDTTNDADSDNDATDDDTKSTGKTSNSTKAPVSQAMIGIGKQGTTTEGSTVDDVLKTIIDGVLPNDQPDAGKSSSTTNTQSSSSVTATPLTGTAVVSTDQSQFPANKSKIKKPVTSKDLAKANFAEVVVESDGSSKTKSKTKLVTFDTFSKSFYKTLSNKKVNAGRLTPINGDKVTITTPVSHVKYLMHDKTSVSDMWPIIATVAVIGLAGLSFFVFDPLKFLFK</sequence>
<feature type="compositionally biased region" description="Polar residues" evidence="1">
    <location>
        <begin position="25"/>
        <end position="48"/>
    </location>
</feature>
<feature type="compositionally biased region" description="Low complexity" evidence="1">
    <location>
        <begin position="75"/>
        <end position="87"/>
    </location>
</feature>